<comment type="caution">
    <text evidence="1">The sequence shown here is derived from an EMBL/GenBank/DDBJ whole genome shotgun (WGS) entry which is preliminary data.</text>
</comment>
<dbReference type="Proteomes" id="UP000256514">
    <property type="component" value="Unassembled WGS sequence"/>
</dbReference>
<accession>A0A3D8IT98</accession>
<reference evidence="1 2" key="1">
    <citation type="submission" date="2018-04" db="EMBL/GenBank/DDBJ databases">
        <title>Novel Campyloabacter and Helicobacter Species and Strains.</title>
        <authorList>
            <person name="Mannion A.J."/>
            <person name="Shen Z."/>
            <person name="Fox J.G."/>
        </authorList>
    </citation>
    <scope>NUCLEOTIDE SEQUENCE [LARGE SCALE GENOMIC DNA]</scope>
    <source>
        <strain evidence="1 2">MIT 12-6600</strain>
    </source>
</reference>
<dbReference type="AlphaFoldDB" id="A0A3D8IT98"/>
<gene>
    <name evidence="1" type="ORF">CQA54_02815</name>
</gene>
<evidence type="ECO:0000313" key="2">
    <source>
        <dbReference type="Proteomes" id="UP000256514"/>
    </source>
</evidence>
<dbReference type="RefSeq" id="WP_115570689.1">
    <property type="nucleotide sequence ID" value="NZ_NXLT01000002.1"/>
</dbReference>
<dbReference type="OrthoDB" id="5322849at2"/>
<organism evidence="1 2">
    <name type="scientific">Helicobacter equorum</name>
    <dbReference type="NCBI Taxonomy" id="361872"/>
    <lineage>
        <taxon>Bacteria</taxon>
        <taxon>Pseudomonadati</taxon>
        <taxon>Campylobacterota</taxon>
        <taxon>Epsilonproteobacteria</taxon>
        <taxon>Campylobacterales</taxon>
        <taxon>Helicobacteraceae</taxon>
        <taxon>Helicobacter</taxon>
    </lineage>
</organism>
<name>A0A3D8IT98_9HELI</name>
<sequence>MKVDGQSLLSSVYYQNQAGAREDVTDSKLHNIKPLEEISQTQVTHDISNPNTSFRIKDYFEPSSMLKKAKELQEVATDAFGSQEHFDHLANTLHKASIINYNELIAMHYLRDNAQKLSFDEFEKIATNDTHSMQMKGLLNSVVHKLHYIDSINGGIM</sequence>
<evidence type="ECO:0000313" key="1">
    <source>
        <dbReference type="EMBL" id="RDU67874.1"/>
    </source>
</evidence>
<proteinExistence type="predicted"/>
<protein>
    <submittedName>
        <fullName evidence="1">Uncharacterized protein</fullName>
    </submittedName>
</protein>
<dbReference type="EMBL" id="NXLT01000002">
    <property type="protein sequence ID" value="RDU67874.1"/>
    <property type="molecule type" value="Genomic_DNA"/>
</dbReference>
<keyword evidence="2" id="KW-1185">Reference proteome</keyword>